<dbReference type="PANTHER" id="PTHR10225">
    <property type="entry name" value="HYALURONAN RECEPTOR"/>
    <property type="match status" value="1"/>
</dbReference>
<evidence type="ECO:0000256" key="2">
    <source>
        <dbReference type="ARBA" id="ARBA00022692"/>
    </source>
</evidence>
<evidence type="ECO:0000256" key="8">
    <source>
        <dbReference type="ARBA" id="ARBA00023180"/>
    </source>
</evidence>
<dbReference type="PROSITE" id="PS50963">
    <property type="entry name" value="LINK_2"/>
    <property type="match status" value="1"/>
</dbReference>
<dbReference type="GeneTree" id="ENSGT01000000214788"/>
<keyword evidence="2" id="KW-0812">Transmembrane</keyword>
<feature type="chain" id="PRO_5045546150" description="Link domain-containing protein" evidence="10">
    <location>
        <begin position="20"/>
        <end position="90"/>
    </location>
</feature>
<dbReference type="GO" id="GO:0016323">
    <property type="term" value="C:basolateral plasma membrane"/>
    <property type="evidence" value="ECO:0007669"/>
    <property type="project" value="TreeGrafter"/>
</dbReference>
<dbReference type="InterPro" id="IPR000538">
    <property type="entry name" value="Link_dom"/>
</dbReference>
<dbReference type="GO" id="GO:0004896">
    <property type="term" value="F:cytokine receptor activity"/>
    <property type="evidence" value="ECO:0007669"/>
    <property type="project" value="TreeGrafter"/>
</dbReference>
<dbReference type="Gene3D" id="3.10.100.10">
    <property type="entry name" value="Mannose-Binding Protein A, subunit A"/>
    <property type="match status" value="1"/>
</dbReference>
<dbReference type="GO" id="GO:0005540">
    <property type="term" value="F:hyaluronic acid binding"/>
    <property type="evidence" value="ECO:0007669"/>
    <property type="project" value="InterPro"/>
</dbReference>
<evidence type="ECO:0000256" key="1">
    <source>
        <dbReference type="ARBA" id="ARBA00004167"/>
    </source>
</evidence>
<reference evidence="12" key="2">
    <citation type="submission" date="2025-09" db="UniProtKB">
        <authorList>
            <consortium name="Ensembl"/>
        </authorList>
    </citation>
    <scope>IDENTIFICATION</scope>
</reference>
<comment type="subcellular location">
    <subcellularLocation>
        <location evidence="1">Membrane</location>
        <topology evidence="1">Single-pass membrane protein</topology>
    </subcellularLocation>
</comment>
<accession>A0A8C4Z678</accession>
<evidence type="ECO:0000256" key="6">
    <source>
        <dbReference type="ARBA" id="ARBA00023157"/>
    </source>
</evidence>
<keyword evidence="5" id="KW-0472">Membrane</keyword>
<dbReference type="GO" id="GO:0035692">
    <property type="term" value="C:macrophage migration inhibitory factor receptor complex"/>
    <property type="evidence" value="ECO:0007669"/>
    <property type="project" value="TreeGrafter"/>
</dbReference>
<name>A0A8C4Z678_GADMO</name>
<reference evidence="12" key="1">
    <citation type="submission" date="2025-08" db="UniProtKB">
        <authorList>
            <consortium name="Ensembl"/>
        </authorList>
    </citation>
    <scope>IDENTIFICATION</scope>
</reference>
<evidence type="ECO:0000313" key="13">
    <source>
        <dbReference type="Proteomes" id="UP000694546"/>
    </source>
</evidence>
<dbReference type="OMA" id="NISMETC"/>
<feature type="domain" description="Link" evidence="11">
    <location>
        <begin position="33"/>
        <end position="90"/>
    </location>
</feature>
<dbReference type="InterPro" id="IPR016187">
    <property type="entry name" value="CTDL_fold"/>
</dbReference>
<evidence type="ECO:0000256" key="7">
    <source>
        <dbReference type="ARBA" id="ARBA00023170"/>
    </source>
</evidence>
<evidence type="ECO:0000256" key="10">
    <source>
        <dbReference type="SAM" id="SignalP"/>
    </source>
</evidence>
<evidence type="ECO:0000256" key="5">
    <source>
        <dbReference type="ARBA" id="ARBA00023136"/>
    </source>
</evidence>
<evidence type="ECO:0000256" key="9">
    <source>
        <dbReference type="PROSITE-ProRule" id="PRU00323"/>
    </source>
</evidence>
<dbReference type="GO" id="GO:0070374">
    <property type="term" value="P:positive regulation of ERK1 and ERK2 cascade"/>
    <property type="evidence" value="ECO:0007669"/>
    <property type="project" value="TreeGrafter"/>
</dbReference>
<dbReference type="SMART" id="SM00445">
    <property type="entry name" value="LINK"/>
    <property type="match status" value="1"/>
</dbReference>
<keyword evidence="13" id="KW-1185">Reference proteome</keyword>
<dbReference type="PANTHER" id="PTHR10225:SF6">
    <property type="entry name" value="CD44 ANTIGEN"/>
    <property type="match status" value="1"/>
</dbReference>
<dbReference type="GO" id="GO:0006954">
    <property type="term" value="P:inflammatory response"/>
    <property type="evidence" value="ECO:0007669"/>
    <property type="project" value="TreeGrafter"/>
</dbReference>
<evidence type="ECO:0000256" key="3">
    <source>
        <dbReference type="ARBA" id="ARBA00022729"/>
    </source>
</evidence>
<dbReference type="Pfam" id="PF00193">
    <property type="entry name" value="Xlink"/>
    <property type="match status" value="1"/>
</dbReference>
<evidence type="ECO:0000259" key="11">
    <source>
        <dbReference type="PROSITE" id="PS50963"/>
    </source>
</evidence>
<dbReference type="InterPro" id="IPR016186">
    <property type="entry name" value="C-type_lectin-like/link_sf"/>
</dbReference>
<comment type="caution">
    <text evidence="9">Lacks conserved residue(s) required for the propagation of feature annotation.</text>
</comment>
<protein>
    <recommendedName>
        <fullName evidence="11">Link domain-containing protein</fullName>
    </recommendedName>
</protein>
<feature type="signal peptide" evidence="10">
    <location>
        <begin position="1"/>
        <end position="19"/>
    </location>
</feature>
<sequence>TRDEWWFLFLCLTLSLSLSLPPPVKYRSCSYAGVFQVEGAKRYALTFAMATQVCEQLGSTLANREQLQGAYNISMETCRYTTGMMLTGVS</sequence>
<evidence type="ECO:0000256" key="4">
    <source>
        <dbReference type="ARBA" id="ARBA00022989"/>
    </source>
</evidence>
<keyword evidence="8" id="KW-0325">Glycoprotein</keyword>
<dbReference type="InterPro" id="IPR043210">
    <property type="entry name" value="CD44_antigen-like"/>
</dbReference>
<keyword evidence="4" id="KW-1133">Transmembrane helix</keyword>
<keyword evidence="7" id="KW-0675">Receptor</keyword>
<keyword evidence="6" id="KW-1015">Disulfide bond</keyword>
<keyword evidence="3 10" id="KW-0732">Signal</keyword>
<organism evidence="12 13">
    <name type="scientific">Gadus morhua</name>
    <name type="common">Atlantic cod</name>
    <dbReference type="NCBI Taxonomy" id="8049"/>
    <lineage>
        <taxon>Eukaryota</taxon>
        <taxon>Metazoa</taxon>
        <taxon>Chordata</taxon>
        <taxon>Craniata</taxon>
        <taxon>Vertebrata</taxon>
        <taxon>Euteleostomi</taxon>
        <taxon>Actinopterygii</taxon>
        <taxon>Neopterygii</taxon>
        <taxon>Teleostei</taxon>
        <taxon>Neoteleostei</taxon>
        <taxon>Acanthomorphata</taxon>
        <taxon>Zeiogadaria</taxon>
        <taxon>Gadariae</taxon>
        <taxon>Gadiformes</taxon>
        <taxon>Gadoidei</taxon>
        <taxon>Gadidae</taxon>
        <taxon>Gadus</taxon>
    </lineage>
</organism>
<proteinExistence type="predicted"/>
<dbReference type="GO" id="GO:0007155">
    <property type="term" value="P:cell adhesion"/>
    <property type="evidence" value="ECO:0007669"/>
    <property type="project" value="InterPro"/>
</dbReference>
<dbReference type="Proteomes" id="UP000694546">
    <property type="component" value="Chromosome 9"/>
</dbReference>
<dbReference type="AlphaFoldDB" id="A0A8C4Z678"/>
<dbReference type="SUPFAM" id="SSF56436">
    <property type="entry name" value="C-type lectin-like"/>
    <property type="match status" value="1"/>
</dbReference>
<evidence type="ECO:0000313" key="12">
    <source>
        <dbReference type="Ensembl" id="ENSGMOP00000007675.2"/>
    </source>
</evidence>
<dbReference type="Ensembl" id="ENSGMOT00000007896.2">
    <property type="protein sequence ID" value="ENSGMOP00000007675.2"/>
    <property type="gene ID" value="ENSGMOG00000007201.2"/>
</dbReference>